<organism evidence="2 3">
    <name type="scientific">Mariniradius sediminis</name>
    <dbReference type="NCBI Taxonomy" id="2909237"/>
    <lineage>
        <taxon>Bacteria</taxon>
        <taxon>Pseudomonadati</taxon>
        <taxon>Bacteroidota</taxon>
        <taxon>Cytophagia</taxon>
        <taxon>Cytophagales</taxon>
        <taxon>Cyclobacteriaceae</taxon>
        <taxon>Mariniradius</taxon>
    </lineage>
</organism>
<dbReference type="Proteomes" id="UP001201449">
    <property type="component" value="Unassembled WGS sequence"/>
</dbReference>
<dbReference type="Pfam" id="PF09527">
    <property type="entry name" value="ATPase_gene1"/>
    <property type="match status" value="1"/>
</dbReference>
<proteinExistence type="predicted"/>
<sequence length="85" mass="9924">MKKNPKNSSSPHSPPVFLKYFGLSFQLFAVIGLGTWIGWKIQQKSGMKFPLWILLFCLLFTVIAFYQLYVSLKNDERAEQKHKKD</sequence>
<dbReference type="InterPro" id="IPR032820">
    <property type="entry name" value="ATPase_put"/>
</dbReference>
<keyword evidence="1" id="KW-0812">Transmembrane</keyword>
<accession>A0ABS9BQY4</accession>
<protein>
    <submittedName>
        <fullName evidence="2">AtpZ/AtpI family protein</fullName>
    </submittedName>
</protein>
<evidence type="ECO:0000313" key="2">
    <source>
        <dbReference type="EMBL" id="MCF1749556.1"/>
    </source>
</evidence>
<name>A0ABS9BQY4_9BACT</name>
<dbReference type="RefSeq" id="WP_234859751.1">
    <property type="nucleotide sequence ID" value="NZ_JAKEVZ010000001.1"/>
</dbReference>
<reference evidence="2 3" key="1">
    <citation type="submission" date="2022-01" db="EMBL/GenBank/DDBJ databases">
        <title>Mariniradius saccharolyticus sp. nov., isolated from sediment of a river.</title>
        <authorList>
            <person name="Liu H."/>
        </authorList>
    </citation>
    <scope>NUCLEOTIDE SEQUENCE [LARGE SCALE GENOMIC DNA]</scope>
    <source>
        <strain evidence="2 3">RY-2</strain>
    </source>
</reference>
<comment type="caution">
    <text evidence="2">The sequence shown here is derived from an EMBL/GenBank/DDBJ whole genome shotgun (WGS) entry which is preliminary data.</text>
</comment>
<dbReference type="EMBL" id="JAKEVZ010000001">
    <property type="protein sequence ID" value="MCF1749556.1"/>
    <property type="molecule type" value="Genomic_DNA"/>
</dbReference>
<feature type="transmembrane region" description="Helical" evidence="1">
    <location>
        <begin position="20"/>
        <end position="39"/>
    </location>
</feature>
<evidence type="ECO:0000313" key="3">
    <source>
        <dbReference type="Proteomes" id="UP001201449"/>
    </source>
</evidence>
<keyword evidence="3" id="KW-1185">Reference proteome</keyword>
<keyword evidence="1" id="KW-0472">Membrane</keyword>
<evidence type="ECO:0000256" key="1">
    <source>
        <dbReference type="SAM" id="Phobius"/>
    </source>
</evidence>
<keyword evidence="1" id="KW-1133">Transmembrane helix</keyword>
<gene>
    <name evidence="2" type="ORF">L0U89_00620</name>
</gene>
<feature type="transmembrane region" description="Helical" evidence="1">
    <location>
        <begin position="51"/>
        <end position="69"/>
    </location>
</feature>